<dbReference type="EC" id="6.1.1.9" evidence="4"/>
<dbReference type="InterPro" id="IPR013155">
    <property type="entry name" value="M/V/L/I-tRNA-synth_anticd-bd"/>
</dbReference>
<dbReference type="InterPro" id="IPR001509">
    <property type="entry name" value="Epimerase_deHydtase"/>
</dbReference>
<dbReference type="GO" id="GO:0006438">
    <property type="term" value="P:valyl-tRNA aminoacylation"/>
    <property type="evidence" value="ECO:0007669"/>
    <property type="project" value="InterPro"/>
</dbReference>
<evidence type="ECO:0000256" key="12">
    <source>
        <dbReference type="ARBA" id="ARBA00040837"/>
    </source>
</evidence>
<protein>
    <recommendedName>
        <fullName evidence="14">Probable valine--tRNA ligase, cytoplasmic</fullName>
        <ecNumber evidence="4">6.1.1.9</ecNumber>
    </recommendedName>
    <alternativeName>
        <fullName evidence="12">Valine--tRNA ligase, mitochondrial</fullName>
    </alternativeName>
    <alternativeName>
        <fullName evidence="11">Valyl-tRNA synthetase</fullName>
    </alternativeName>
</protein>
<dbReference type="OrthoDB" id="629407at2759"/>
<feature type="region of interest" description="Disordered" evidence="16">
    <location>
        <begin position="1"/>
        <end position="74"/>
    </location>
</feature>
<evidence type="ECO:0000256" key="5">
    <source>
        <dbReference type="ARBA" id="ARBA00022490"/>
    </source>
</evidence>
<dbReference type="InterPro" id="IPR009008">
    <property type="entry name" value="Val/Leu/Ile-tRNA-synth_edit"/>
</dbReference>
<feature type="compositionally biased region" description="Basic and acidic residues" evidence="16">
    <location>
        <begin position="52"/>
        <end position="66"/>
    </location>
</feature>
<evidence type="ECO:0000256" key="2">
    <source>
        <dbReference type="ARBA" id="ARBA00004496"/>
    </source>
</evidence>
<feature type="compositionally biased region" description="Basic and acidic residues" evidence="16">
    <location>
        <begin position="30"/>
        <end position="41"/>
    </location>
</feature>
<dbReference type="Proteomes" id="UP000603453">
    <property type="component" value="Unassembled WGS sequence"/>
</dbReference>
<organism evidence="20 21">
    <name type="scientific">Mucor saturninus</name>
    <dbReference type="NCBI Taxonomy" id="64648"/>
    <lineage>
        <taxon>Eukaryota</taxon>
        <taxon>Fungi</taxon>
        <taxon>Fungi incertae sedis</taxon>
        <taxon>Mucoromycota</taxon>
        <taxon>Mucoromycotina</taxon>
        <taxon>Mucoromycetes</taxon>
        <taxon>Mucorales</taxon>
        <taxon>Mucorineae</taxon>
        <taxon>Mucoraceae</taxon>
        <taxon>Mucor</taxon>
    </lineage>
</organism>
<keyword evidence="7 15" id="KW-0547">Nucleotide-binding</keyword>
<dbReference type="CDD" id="cd00817">
    <property type="entry name" value="ValRS_core"/>
    <property type="match status" value="1"/>
</dbReference>
<evidence type="ECO:0000259" key="17">
    <source>
        <dbReference type="Pfam" id="PF00133"/>
    </source>
</evidence>
<dbReference type="PANTHER" id="PTHR11946">
    <property type="entry name" value="VALYL-TRNA SYNTHETASES"/>
    <property type="match status" value="1"/>
</dbReference>
<evidence type="ECO:0000256" key="3">
    <source>
        <dbReference type="ARBA" id="ARBA00005594"/>
    </source>
</evidence>
<evidence type="ECO:0000313" key="21">
    <source>
        <dbReference type="Proteomes" id="UP000603453"/>
    </source>
</evidence>
<dbReference type="PANTHER" id="PTHR11946:SF109">
    <property type="entry name" value="VALINE--TRNA LIGASE"/>
    <property type="match status" value="1"/>
</dbReference>
<dbReference type="SUPFAM" id="SSF52374">
    <property type="entry name" value="Nucleotidylyl transferase"/>
    <property type="match status" value="1"/>
</dbReference>
<reference evidence="20" key="1">
    <citation type="submission" date="2020-12" db="EMBL/GenBank/DDBJ databases">
        <title>Metabolic potential, ecology and presence of endohyphal bacteria is reflected in genomic diversity of Mucoromycotina.</title>
        <authorList>
            <person name="Muszewska A."/>
            <person name="Okrasinska A."/>
            <person name="Steczkiewicz K."/>
            <person name="Drgas O."/>
            <person name="Orlowska M."/>
            <person name="Perlinska-Lenart U."/>
            <person name="Aleksandrzak-Piekarczyk T."/>
            <person name="Szatraj K."/>
            <person name="Zielenkiewicz U."/>
            <person name="Pilsyk S."/>
            <person name="Malc E."/>
            <person name="Mieczkowski P."/>
            <person name="Kruszewska J.S."/>
            <person name="Biernat P."/>
            <person name="Pawlowska J."/>
        </authorList>
    </citation>
    <scope>NUCLEOTIDE SEQUENCE</scope>
    <source>
        <strain evidence="20">WA0000017839</strain>
    </source>
</reference>
<evidence type="ECO:0000256" key="16">
    <source>
        <dbReference type="SAM" id="MobiDB-lite"/>
    </source>
</evidence>
<evidence type="ECO:0000256" key="6">
    <source>
        <dbReference type="ARBA" id="ARBA00022598"/>
    </source>
</evidence>
<dbReference type="SUPFAM" id="SSF50677">
    <property type="entry name" value="ValRS/IleRS/LeuRS editing domain"/>
    <property type="match status" value="1"/>
</dbReference>
<evidence type="ECO:0000313" key="20">
    <source>
        <dbReference type="EMBL" id="KAG2195918.1"/>
    </source>
</evidence>
<accession>A0A8H7QNK7</accession>
<evidence type="ECO:0000256" key="14">
    <source>
        <dbReference type="ARBA" id="ARBA00072234"/>
    </source>
</evidence>
<dbReference type="Pfam" id="PF00133">
    <property type="entry name" value="tRNA-synt_1"/>
    <property type="match status" value="1"/>
</dbReference>
<dbReference type="InterPro" id="IPR002303">
    <property type="entry name" value="Valyl-tRNA_ligase"/>
</dbReference>
<evidence type="ECO:0000256" key="4">
    <source>
        <dbReference type="ARBA" id="ARBA00013169"/>
    </source>
</evidence>
<evidence type="ECO:0000256" key="11">
    <source>
        <dbReference type="ARBA" id="ARBA00029936"/>
    </source>
</evidence>
<evidence type="ECO:0000256" key="7">
    <source>
        <dbReference type="ARBA" id="ARBA00022741"/>
    </source>
</evidence>
<dbReference type="InterPro" id="IPR009080">
    <property type="entry name" value="tRNAsynth_Ia_anticodon-bd"/>
</dbReference>
<dbReference type="InterPro" id="IPR033705">
    <property type="entry name" value="Anticodon_Ia_Val"/>
</dbReference>
<keyword evidence="5" id="KW-0963">Cytoplasm</keyword>
<dbReference type="SUPFAM" id="SSF47323">
    <property type="entry name" value="Anticodon-binding domain of a subclass of class I aminoacyl-tRNA synthetases"/>
    <property type="match status" value="1"/>
</dbReference>
<dbReference type="FunFam" id="3.40.50.620:FF:000078">
    <property type="entry name" value="Valine--tRNA ligase, mitochondrial"/>
    <property type="match status" value="1"/>
</dbReference>
<comment type="subcellular location">
    <subcellularLocation>
        <location evidence="2">Cytoplasm</location>
    </subcellularLocation>
    <subcellularLocation>
        <location evidence="1">Mitochondrion</location>
    </subcellularLocation>
</comment>
<comment type="catalytic activity">
    <reaction evidence="13">
        <text>tRNA(Val) + L-valine + ATP = L-valyl-tRNA(Val) + AMP + diphosphate</text>
        <dbReference type="Rhea" id="RHEA:10704"/>
        <dbReference type="Rhea" id="RHEA-COMP:9672"/>
        <dbReference type="Rhea" id="RHEA-COMP:9708"/>
        <dbReference type="ChEBI" id="CHEBI:30616"/>
        <dbReference type="ChEBI" id="CHEBI:33019"/>
        <dbReference type="ChEBI" id="CHEBI:57762"/>
        <dbReference type="ChEBI" id="CHEBI:78442"/>
        <dbReference type="ChEBI" id="CHEBI:78537"/>
        <dbReference type="ChEBI" id="CHEBI:456215"/>
        <dbReference type="EC" id="6.1.1.9"/>
    </reaction>
</comment>
<sequence length="1284" mass="143858">MSELKEQKPAAAPAAAPAAELDPAAAAKKAAKDAKNEEKRLAKQAKFLAKQAKIDEVKKAEAANPEKKKKKVVKAEPAPVFVNKTPKGEKKDMSEPIASAYDPKAVESAWYDWWVKEGLFKPEFGPDGKPKPEGTFVIPAPPPNVTGSLHIGHALTVAIQDALVRWNRMLGKTVLFNPGTDHAGISCQSVVEKMLWKERGITRHDLGREKFIEEVFAWKDKFGNKIFTQFERLGASFDWDRAVFTMDPKPSMAVRENFIRLHRDGIVYRANRLINWCVQLNTALSNLEVENKEIPGRTLMSVAGYDAKEKFEFGVLNEFAYEVEGTSERLVVATTRIETMLGDTAIAVHPDDKRYTHLHGKFVVHPFNERRIPIITDDIAVDMEFGTGAVKITPAHDFNDYEVGKRHDLEFINLLNDDGTYNANAGPYAGMKRFHIRNKIIEDLKAKGLFVGVKENPMTVPVCSKSGDIIEPLMKPQWWVKCQGMAEKAMKAVTDGELKIAPKISEGDWFRWLGNINDWCISRQLWWGHRVPAYFVNIEGETHDSIDDEMWVSGQDEAAARAEAERKFPGKKFTLEQDPDVLDTWFSSGLWPFSIQGWPEQTFEMEHFYPASLLETGWDILFFWVARMVMLGIQLTGKVPFAEVLCHAMIRDAHGRKMSKSLGNVIDPVDVIEGISLEGLHKKLYEGNLDPREIKKAESGQKADFPKGIPECGTDALRFALCAYTTGGRDINLDILRVEGYRKFCNKLWNATRFALMKLGSDFKPNASAEPTGHESLVDKWILAKLNKCAIDTNKALEERNFMGATHAVHQFWLYDLCDVYIEAVKPICDADTTGDEAATTRKVTAQNTLYTCLEAGLKLMHPFMPFVTEELFQRLERRPGQEVSTIVKASYPVANKAYEFTEEEKLFDTVFEGVKTIRSIAVQLKQKKEIVASIQAADADKAKLFESEKDVIVALAKGVSQLTILEASAEAPTDSESGPAGENVTVYVRKKKRFCNSFLCFYKLTMAQPIVRRLLVVGGSGFLGSHICKLAANKGWETVSLSRRGEPELFKQYGKPDWAEKVQWAQGDSLDPTSYKDLIKDVTNVVHTVGILMENDYKNIAQAQTLCEAASGVPRIILGMNDQGNPLDPKSNDHPRPTYEMMNRDTATTIADEVAKLDSIRSFTYISASDVFPLIDPRYITTKREAERYLFRHDEFKTVVLRPGFMYNVQRPSAVPIAGALQFINALTSPFKKGIASLPLGKFITTPPLQTEQVARAVIAGIETEEAGIFDVEGIEQLSRVTI</sequence>
<keyword evidence="10 15" id="KW-0030">Aminoacyl-tRNA synthetase</keyword>
<feature type="domain" description="NAD-dependent epimerase/dehydratase" evidence="18">
    <location>
        <begin position="1016"/>
        <end position="1097"/>
    </location>
</feature>
<evidence type="ECO:0000256" key="9">
    <source>
        <dbReference type="ARBA" id="ARBA00022917"/>
    </source>
</evidence>
<dbReference type="PRINTS" id="PR00986">
    <property type="entry name" value="TRNASYNTHVAL"/>
</dbReference>
<dbReference type="FunFam" id="1.10.730.10:FF:000009">
    <property type="entry name" value="Valine--tRNA ligase, mitochondrial"/>
    <property type="match status" value="1"/>
</dbReference>
<comment type="similarity">
    <text evidence="3 15">Belongs to the class-I aminoacyl-tRNA synthetase family.</text>
</comment>
<dbReference type="CDD" id="cd07962">
    <property type="entry name" value="Anticodon_Ia_Val"/>
    <property type="match status" value="1"/>
</dbReference>
<dbReference type="InterPro" id="IPR036291">
    <property type="entry name" value="NAD(P)-bd_dom_sf"/>
</dbReference>
<evidence type="ECO:0000259" key="18">
    <source>
        <dbReference type="Pfam" id="PF01370"/>
    </source>
</evidence>
<dbReference type="HAMAP" id="MF_02004">
    <property type="entry name" value="Val_tRNA_synth_type1"/>
    <property type="match status" value="1"/>
</dbReference>
<dbReference type="Gene3D" id="3.40.50.620">
    <property type="entry name" value="HUPs"/>
    <property type="match status" value="2"/>
</dbReference>
<evidence type="ECO:0000256" key="15">
    <source>
        <dbReference type="RuleBase" id="RU363035"/>
    </source>
</evidence>
<dbReference type="FunFam" id="3.90.740.10:FF:000005">
    <property type="entry name" value="Valine--tRNA ligase, mitochondrial"/>
    <property type="match status" value="1"/>
</dbReference>
<dbReference type="GO" id="GO:0005829">
    <property type="term" value="C:cytosol"/>
    <property type="evidence" value="ECO:0007669"/>
    <property type="project" value="TreeGrafter"/>
</dbReference>
<keyword evidence="6 15" id="KW-0436">Ligase</keyword>
<dbReference type="InterPro" id="IPR002300">
    <property type="entry name" value="aa-tRNA-synth_Ia"/>
</dbReference>
<evidence type="ECO:0000256" key="1">
    <source>
        <dbReference type="ARBA" id="ARBA00004173"/>
    </source>
</evidence>
<feature type="domain" description="Methionyl/Valyl/Leucyl/Isoleucyl-tRNA synthetase anticodon-binding" evidence="19">
    <location>
        <begin position="779"/>
        <end position="931"/>
    </location>
</feature>
<dbReference type="PROSITE" id="PS00178">
    <property type="entry name" value="AA_TRNA_LIGASE_I"/>
    <property type="match status" value="1"/>
</dbReference>
<dbReference type="SUPFAM" id="SSF51735">
    <property type="entry name" value="NAD(P)-binding Rossmann-fold domains"/>
    <property type="match status" value="1"/>
</dbReference>
<dbReference type="GO" id="GO:0002161">
    <property type="term" value="F:aminoacyl-tRNA deacylase activity"/>
    <property type="evidence" value="ECO:0007669"/>
    <property type="project" value="InterPro"/>
</dbReference>
<dbReference type="EMBL" id="JAEPRD010000158">
    <property type="protein sequence ID" value="KAG2195918.1"/>
    <property type="molecule type" value="Genomic_DNA"/>
</dbReference>
<dbReference type="InterPro" id="IPR001412">
    <property type="entry name" value="aa-tRNA-synth_I_CS"/>
</dbReference>
<name>A0A8H7QNK7_9FUNG</name>
<evidence type="ECO:0000256" key="8">
    <source>
        <dbReference type="ARBA" id="ARBA00022840"/>
    </source>
</evidence>
<proteinExistence type="inferred from homology"/>
<gene>
    <name evidence="20" type="ORF">INT47_002691</name>
</gene>
<dbReference type="NCBIfam" id="NF004349">
    <property type="entry name" value="PRK05729.1"/>
    <property type="match status" value="1"/>
</dbReference>
<keyword evidence="9 15" id="KW-0648">Protein biosynthesis</keyword>
<dbReference type="Gene3D" id="3.40.50.720">
    <property type="entry name" value="NAD(P)-binding Rossmann-like Domain"/>
    <property type="match status" value="1"/>
</dbReference>
<keyword evidence="8 15" id="KW-0067">ATP-binding</keyword>
<dbReference type="GO" id="GO:0005739">
    <property type="term" value="C:mitochondrion"/>
    <property type="evidence" value="ECO:0007669"/>
    <property type="project" value="UniProtKB-SubCell"/>
</dbReference>
<dbReference type="InterPro" id="IPR014729">
    <property type="entry name" value="Rossmann-like_a/b/a_fold"/>
</dbReference>
<comment type="caution">
    <text evidence="20">The sequence shown here is derived from an EMBL/GenBank/DDBJ whole genome shotgun (WGS) entry which is preliminary data.</text>
</comment>
<feature type="domain" description="Aminoacyl-tRNA synthetase class Ia" evidence="17">
    <location>
        <begin position="110"/>
        <end position="734"/>
    </location>
</feature>
<dbReference type="Gene3D" id="3.90.740.10">
    <property type="entry name" value="Valyl/Leucyl/Isoleucyl-tRNA synthetase, editing domain"/>
    <property type="match status" value="1"/>
</dbReference>
<dbReference type="GO" id="GO:0005524">
    <property type="term" value="F:ATP binding"/>
    <property type="evidence" value="ECO:0007669"/>
    <property type="project" value="UniProtKB-KW"/>
</dbReference>
<evidence type="ECO:0000256" key="13">
    <source>
        <dbReference type="ARBA" id="ARBA00047552"/>
    </source>
</evidence>
<dbReference type="Pfam" id="PF01370">
    <property type="entry name" value="Epimerase"/>
    <property type="match status" value="1"/>
</dbReference>
<evidence type="ECO:0000259" key="19">
    <source>
        <dbReference type="Pfam" id="PF08264"/>
    </source>
</evidence>
<dbReference type="GO" id="GO:0004832">
    <property type="term" value="F:valine-tRNA ligase activity"/>
    <property type="evidence" value="ECO:0007669"/>
    <property type="project" value="UniProtKB-EC"/>
</dbReference>
<evidence type="ECO:0000256" key="10">
    <source>
        <dbReference type="ARBA" id="ARBA00023146"/>
    </source>
</evidence>
<dbReference type="FunFam" id="3.40.50.620:FF:000020">
    <property type="entry name" value="Valine--tRNA ligase, mitochondrial"/>
    <property type="match status" value="1"/>
</dbReference>
<dbReference type="Pfam" id="PF08264">
    <property type="entry name" value="Anticodon_1"/>
    <property type="match status" value="1"/>
</dbReference>
<keyword evidence="21" id="KW-1185">Reference proteome</keyword>
<dbReference type="NCBIfam" id="TIGR00422">
    <property type="entry name" value="valS"/>
    <property type="match status" value="1"/>
</dbReference>
<feature type="compositionally biased region" description="Low complexity" evidence="16">
    <location>
        <begin position="9"/>
        <end position="28"/>
    </location>
</feature>
<dbReference type="Gene3D" id="1.10.730.10">
    <property type="entry name" value="Isoleucyl-tRNA Synthetase, Domain 1"/>
    <property type="match status" value="1"/>
</dbReference>